<evidence type="ECO:0000313" key="2">
    <source>
        <dbReference type="EMBL" id="SFS41451.1"/>
    </source>
</evidence>
<evidence type="ECO:0000256" key="1">
    <source>
        <dbReference type="SAM" id="Phobius"/>
    </source>
</evidence>
<keyword evidence="1" id="KW-1133">Transmembrane helix</keyword>
<keyword evidence="3" id="KW-1185">Reference proteome</keyword>
<dbReference type="RefSeq" id="WP_281252041.1">
    <property type="nucleotide sequence ID" value="NZ_FPAA01000002.1"/>
</dbReference>
<reference evidence="3" key="1">
    <citation type="submission" date="2016-10" db="EMBL/GenBank/DDBJ databases">
        <authorList>
            <person name="Varghese N."/>
            <person name="Submissions S."/>
        </authorList>
    </citation>
    <scope>NUCLEOTIDE SEQUENCE [LARGE SCALE GENOMIC DNA]</scope>
    <source>
        <strain evidence="3">DSM 45789</strain>
    </source>
</reference>
<keyword evidence="1" id="KW-0472">Membrane</keyword>
<dbReference type="EMBL" id="FPAA01000002">
    <property type="protein sequence ID" value="SFS41451.1"/>
    <property type="molecule type" value="Genomic_DNA"/>
</dbReference>
<proteinExistence type="predicted"/>
<protein>
    <submittedName>
        <fullName evidence="2">Uncharacterized protein</fullName>
    </submittedName>
</protein>
<gene>
    <name evidence="2" type="ORF">SAMN05444972_10219</name>
</gene>
<accession>A0A1I6PML7</accession>
<evidence type="ECO:0000313" key="3">
    <source>
        <dbReference type="Proteomes" id="UP000198660"/>
    </source>
</evidence>
<organism evidence="2 3">
    <name type="scientific">Marininema halotolerans</name>
    <dbReference type="NCBI Taxonomy" id="1155944"/>
    <lineage>
        <taxon>Bacteria</taxon>
        <taxon>Bacillati</taxon>
        <taxon>Bacillota</taxon>
        <taxon>Bacilli</taxon>
        <taxon>Bacillales</taxon>
        <taxon>Thermoactinomycetaceae</taxon>
        <taxon>Marininema</taxon>
    </lineage>
</organism>
<name>A0A1I6PML7_9BACL</name>
<feature type="transmembrane region" description="Helical" evidence="1">
    <location>
        <begin position="15"/>
        <end position="35"/>
    </location>
</feature>
<keyword evidence="1" id="KW-0812">Transmembrane</keyword>
<sequence length="41" mass="4348">MGIPGLSGKISGFGAFPWIVALFNVFFIALSLLTIRPLAIV</sequence>
<dbReference type="AlphaFoldDB" id="A0A1I6PML7"/>
<dbReference type="Proteomes" id="UP000198660">
    <property type="component" value="Unassembled WGS sequence"/>
</dbReference>